<dbReference type="RefSeq" id="WP_224784848.1">
    <property type="nucleotide sequence ID" value="NZ_VYXP01000005.1"/>
</dbReference>
<reference evidence="3 4" key="1">
    <citation type="submission" date="2019-09" db="EMBL/GenBank/DDBJ databases">
        <title>Wenzhouxiangella sp. Genome sequencing and assembly.</title>
        <authorList>
            <person name="Zhang R."/>
        </authorList>
    </citation>
    <scope>NUCLEOTIDE SEQUENCE [LARGE SCALE GENOMIC DNA]</scope>
    <source>
        <strain evidence="3 4">W260</strain>
    </source>
</reference>
<dbReference type="PANTHER" id="PTHR35535">
    <property type="entry name" value="HEAT SHOCK PROTEIN HSLJ"/>
    <property type="match status" value="1"/>
</dbReference>
<organism evidence="3 4">
    <name type="scientific">Marinihelvus fidelis</name>
    <dbReference type="NCBI Taxonomy" id="2613842"/>
    <lineage>
        <taxon>Bacteria</taxon>
        <taxon>Pseudomonadati</taxon>
        <taxon>Pseudomonadota</taxon>
        <taxon>Gammaproteobacteria</taxon>
        <taxon>Chromatiales</taxon>
        <taxon>Wenzhouxiangellaceae</taxon>
        <taxon>Marinihelvus</taxon>
    </lineage>
</organism>
<feature type="compositionally biased region" description="Low complexity" evidence="1">
    <location>
        <begin position="61"/>
        <end position="81"/>
    </location>
</feature>
<proteinExistence type="predicted"/>
<dbReference type="PANTHER" id="PTHR35535:SF2">
    <property type="entry name" value="DUF306 DOMAIN-CONTAINING PROTEIN"/>
    <property type="match status" value="1"/>
</dbReference>
<feature type="region of interest" description="Disordered" evidence="1">
    <location>
        <begin position="61"/>
        <end position="88"/>
    </location>
</feature>
<evidence type="ECO:0000313" key="4">
    <source>
        <dbReference type="Proteomes" id="UP000325372"/>
    </source>
</evidence>
<gene>
    <name evidence="3" type="ORF">F3N42_10130</name>
</gene>
<evidence type="ECO:0000313" key="3">
    <source>
        <dbReference type="EMBL" id="KAA9131660.1"/>
    </source>
</evidence>
<sequence length="210" mass="22483">MLKKPALSRLFHAWRFGASCWCMISVPAPQRILMAKPNVGLLLCLLLGAFGLAACSNTESESATAESNPPEITAPAAATPEPVEPTPQVEDVAGSQLADTAWSLVKIQSMDDSVAEPSADTAYTITFNADGRASMQVDCNRGAGSWESVSPGQLTFGPLALTRAMCPPGSIHDRFVRELEYVRTYVMRDGNLYLATMADGSILEFEPLAN</sequence>
<accession>A0A5N0T9P6</accession>
<keyword evidence="4" id="KW-1185">Reference proteome</keyword>
<feature type="domain" description="DUF306" evidence="2">
    <location>
        <begin position="95"/>
        <end position="206"/>
    </location>
</feature>
<dbReference type="InterPro" id="IPR038670">
    <property type="entry name" value="HslJ-like_sf"/>
</dbReference>
<dbReference type="AlphaFoldDB" id="A0A5N0T9P6"/>
<dbReference type="EMBL" id="VYXP01000005">
    <property type="protein sequence ID" value="KAA9131660.1"/>
    <property type="molecule type" value="Genomic_DNA"/>
</dbReference>
<dbReference type="InterPro" id="IPR053147">
    <property type="entry name" value="Hsp_HslJ-like"/>
</dbReference>
<comment type="caution">
    <text evidence="3">The sequence shown here is derived from an EMBL/GenBank/DDBJ whole genome shotgun (WGS) entry which is preliminary data.</text>
</comment>
<dbReference type="Proteomes" id="UP000325372">
    <property type="component" value="Unassembled WGS sequence"/>
</dbReference>
<evidence type="ECO:0000259" key="2">
    <source>
        <dbReference type="Pfam" id="PF03724"/>
    </source>
</evidence>
<dbReference type="Pfam" id="PF03724">
    <property type="entry name" value="META"/>
    <property type="match status" value="1"/>
</dbReference>
<dbReference type="Gene3D" id="2.40.128.270">
    <property type="match status" value="1"/>
</dbReference>
<name>A0A5N0T9P6_9GAMM</name>
<protein>
    <submittedName>
        <fullName evidence="3">META domain-containing protein</fullName>
    </submittedName>
</protein>
<evidence type="ECO:0000256" key="1">
    <source>
        <dbReference type="SAM" id="MobiDB-lite"/>
    </source>
</evidence>
<dbReference type="InterPro" id="IPR005184">
    <property type="entry name" value="DUF306_Meta_HslJ"/>
</dbReference>